<protein>
    <submittedName>
        <fullName evidence="1">Uncharacterized protein</fullName>
    </submittedName>
</protein>
<dbReference type="EMBL" id="JAVREZ010000013">
    <property type="protein sequence ID" value="MDT0484788.1"/>
    <property type="molecule type" value="Genomic_DNA"/>
</dbReference>
<organism evidence="1 2">
    <name type="scientific">Streptomyces doebereineriae</name>
    <dbReference type="NCBI Taxonomy" id="3075528"/>
    <lineage>
        <taxon>Bacteria</taxon>
        <taxon>Bacillati</taxon>
        <taxon>Actinomycetota</taxon>
        <taxon>Actinomycetes</taxon>
        <taxon>Kitasatosporales</taxon>
        <taxon>Streptomycetaceae</taxon>
        <taxon>Streptomyces</taxon>
    </lineage>
</organism>
<name>A0ABU2VGR9_9ACTN</name>
<gene>
    <name evidence="1" type="ORF">RNB18_32225</name>
</gene>
<reference evidence="2" key="1">
    <citation type="submission" date="2023-07" db="EMBL/GenBank/DDBJ databases">
        <title>30 novel species of actinomycetes from the DSMZ collection.</title>
        <authorList>
            <person name="Nouioui I."/>
        </authorList>
    </citation>
    <scope>NUCLEOTIDE SEQUENCE [LARGE SCALE GENOMIC DNA]</scope>
    <source>
        <strain evidence="2">DSM 41640</strain>
    </source>
</reference>
<accession>A0ABU2VGR9</accession>
<dbReference type="Proteomes" id="UP001183824">
    <property type="component" value="Unassembled WGS sequence"/>
</dbReference>
<evidence type="ECO:0000313" key="1">
    <source>
        <dbReference type="EMBL" id="MDT0484788.1"/>
    </source>
</evidence>
<sequence>MANQQSPQDQWQQLKPDAEHALSNLLSEISSHSDPQSLFEAYTYAKDITARATQARMLMHLPPENPQFRSLHSKIEHQMRSRYKETVPERLLSAPYGGKTHERLFSLLHESLSRPVPAAMLRIVTGDDVHTERRTRELRELGFDVDWYEVEGINVYELRSLDLDFDMIPAIVRNKVRQTKSLSNDEKLRVLKNSGISEDG</sequence>
<dbReference type="RefSeq" id="WP_311717646.1">
    <property type="nucleotide sequence ID" value="NZ_JAVREZ010000013.1"/>
</dbReference>
<proteinExistence type="predicted"/>
<keyword evidence="2" id="KW-1185">Reference proteome</keyword>
<evidence type="ECO:0000313" key="2">
    <source>
        <dbReference type="Proteomes" id="UP001183824"/>
    </source>
</evidence>
<comment type="caution">
    <text evidence="1">The sequence shown here is derived from an EMBL/GenBank/DDBJ whole genome shotgun (WGS) entry which is preliminary data.</text>
</comment>